<dbReference type="PANTHER" id="PTHR45794">
    <property type="entry name" value="LEUCYL-TRNA SYNTHETASE"/>
    <property type="match status" value="1"/>
</dbReference>
<dbReference type="EMBL" id="CVQH01020541">
    <property type="protein sequence ID" value="CRK27924.1"/>
    <property type="molecule type" value="Genomic_DNA"/>
</dbReference>
<evidence type="ECO:0000313" key="4">
    <source>
        <dbReference type="Proteomes" id="UP000044602"/>
    </source>
</evidence>
<protein>
    <submittedName>
        <fullName evidence="2">Uncharacterized protein</fullName>
    </submittedName>
</protein>
<dbReference type="GO" id="GO:0004823">
    <property type="term" value="F:leucine-tRNA ligase activity"/>
    <property type="evidence" value="ECO:0007669"/>
    <property type="project" value="InterPro"/>
</dbReference>
<accession>A0A0G4LV03</accession>
<evidence type="ECO:0000313" key="3">
    <source>
        <dbReference type="EMBL" id="CRK27924.1"/>
    </source>
</evidence>
<dbReference type="EMBL" id="CVQI01018469">
    <property type="protein sequence ID" value="CRK25812.1"/>
    <property type="molecule type" value="Genomic_DNA"/>
</dbReference>
<keyword evidence="4" id="KW-1185">Reference proteome</keyword>
<comment type="similarity">
    <text evidence="1">Belongs to the class-I aminoacyl-tRNA synthetase family.</text>
</comment>
<dbReference type="GO" id="GO:0005524">
    <property type="term" value="F:ATP binding"/>
    <property type="evidence" value="ECO:0007669"/>
    <property type="project" value="InterPro"/>
</dbReference>
<proteinExistence type="inferred from homology"/>
<organism evidence="2 5">
    <name type="scientific">Verticillium longisporum</name>
    <name type="common">Verticillium dahliae var. longisporum</name>
    <dbReference type="NCBI Taxonomy" id="100787"/>
    <lineage>
        <taxon>Eukaryota</taxon>
        <taxon>Fungi</taxon>
        <taxon>Dikarya</taxon>
        <taxon>Ascomycota</taxon>
        <taxon>Pezizomycotina</taxon>
        <taxon>Sordariomycetes</taxon>
        <taxon>Hypocreomycetidae</taxon>
        <taxon>Glomerellales</taxon>
        <taxon>Plectosphaerellaceae</taxon>
        <taxon>Verticillium</taxon>
    </lineage>
</organism>
<gene>
    <name evidence="3" type="ORF">BN1708_015003</name>
    <name evidence="2" type="ORF">BN1723_018239</name>
</gene>
<name>A0A0G4LV03_VERLO</name>
<evidence type="ECO:0000313" key="2">
    <source>
        <dbReference type="EMBL" id="CRK25812.1"/>
    </source>
</evidence>
<dbReference type="PANTHER" id="PTHR45794:SF1">
    <property type="entry name" value="LEUCINE--TRNA LIGASE, CYTOPLASMIC"/>
    <property type="match status" value="1"/>
</dbReference>
<evidence type="ECO:0000313" key="5">
    <source>
        <dbReference type="Proteomes" id="UP000045706"/>
    </source>
</evidence>
<evidence type="ECO:0000256" key="1">
    <source>
        <dbReference type="ARBA" id="ARBA00005594"/>
    </source>
</evidence>
<reference evidence="4 5" key="1">
    <citation type="submission" date="2015-05" db="EMBL/GenBank/DDBJ databases">
        <authorList>
            <person name="Fogelqvist Johan"/>
        </authorList>
    </citation>
    <scope>NUCLEOTIDE SEQUENCE [LARGE SCALE GENOMIC DNA]</scope>
    <source>
        <strain evidence="3">VL1</strain>
        <strain evidence="2">VL2</strain>
    </source>
</reference>
<dbReference type="Proteomes" id="UP000045706">
    <property type="component" value="Unassembled WGS sequence"/>
</dbReference>
<dbReference type="AlphaFoldDB" id="A0A0G4LV03"/>
<dbReference type="Proteomes" id="UP000044602">
    <property type="component" value="Unassembled WGS sequence"/>
</dbReference>
<sequence>MRKKAKGKEVAFDPKKAKKLTITMNEKFPAYQEQLTTLLKSMWDPATKSVDDKALNSKIPKADMKKGMPFVQALKKRLQAGEAEADVFERKLAFDETKVLLSMVDYLKRSANLAEVQIIKAQEGGNGTDVVTGAAIDKAAMPANAESALPGSPAFLFANVE</sequence>
<dbReference type="InterPro" id="IPR004493">
    <property type="entry name" value="Leu-tRNA-synth_Ia_arc/euk"/>
</dbReference>
<dbReference type="STRING" id="100787.A0A0G4LV03"/>
<dbReference type="GO" id="GO:0006429">
    <property type="term" value="P:leucyl-tRNA aminoacylation"/>
    <property type="evidence" value="ECO:0007669"/>
    <property type="project" value="InterPro"/>
</dbReference>